<dbReference type="Gene3D" id="3.10.180.10">
    <property type="entry name" value="2,3-Dihydroxybiphenyl 1,2-Dioxygenase, domain 1"/>
    <property type="match status" value="1"/>
</dbReference>
<organism evidence="2 3">
    <name type="scientific">Embleya scabrispora</name>
    <dbReference type="NCBI Taxonomy" id="159449"/>
    <lineage>
        <taxon>Bacteria</taxon>
        <taxon>Bacillati</taxon>
        <taxon>Actinomycetota</taxon>
        <taxon>Actinomycetes</taxon>
        <taxon>Kitasatosporales</taxon>
        <taxon>Streptomycetaceae</taxon>
        <taxon>Embleya</taxon>
    </lineage>
</organism>
<evidence type="ECO:0000313" key="2">
    <source>
        <dbReference type="EMBL" id="OPC77791.1"/>
    </source>
</evidence>
<keyword evidence="2" id="KW-0560">Oxidoreductase</keyword>
<dbReference type="InterPro" id="IPR004360">
    <property type="entry name" value="Glyas_Fos-R_dOase_dom"/>
</dbReference>
<dbReference type="PROSITE" id="PS51819">
    <property type="entry name" value="VOC"/>
    <property type="match status" value="1"/>
</dbReference>
<dbReference type="EMBL" id="MWQN01000003">
    <property type="protein sequence ID" value="OPC77791.1"/>
    <property type="molecule type" value="Genomic_DNA"/>
</dbReference>
<keyword evidence="3" id="KW-1185">Reference proteome</keyword>
<dbReference type="RefSeq" id="WP_078980886.1">
    <property type="nucleotide sequence ID" value="NZ_MWQN01000003.1"/>
</dbReference>
<protein>
    <submittedName>
        <fullName evidence="2">Dioxygenase</fullName>
    </submittedName>
</protein>
<dbReference type="AlphaFoldDB" id="A0A1T3NM97"/>
<reference evidence="2 3" key="1">
    <citation type="submission" date="2017-03" db="EMBL/GenBank/DDBJ databases">
        <title>Draft genome sequence of Streptomyces scabrisporus NF3, endophyte isolated from Amphipterygium adstringens.</title>
        <authorList>
            <person name="Vazquez M."/>
            <person name="Ceapa C.D."/>
            <person name="Rodriguez Luna D."/>
            <person name="Sanchez Esquivel S."/>
        </authorList>
    </citation>
    <scope>NUCLEOTIDE SEQUENCE [LARGE SCALE GENOMIC DNA]</scope>
    <source>
        <strain evidence="2 3">NF3</strain>
    </source>
</reference>
<dbReference type="CDD" id="cd06587">
    <property type="entry name" value="VOC"/>
    <property type="match status" value="1"/>
</dbReference>
<dbReference type="InterPro" id="IPR029068">
    <property type="entry name" value="Glyas_Bleomycin-R_OHBP_Dase"/>
</dbReference>
<dbReference type="Proteomes" id="UP000190037">
    <property type="component" value="Unassembled WGS sequence"/>
</dbReference>
<dbReference type="GO" id="GO:0051213">
    <property type="term" value="F:dioxygenase activity"/>
    <property type="evidence" value="ECO:0007669"/>
    <property type="project" value="UniProtKB-KW"/>
</dbReference>
<name>A0A1T3NM97_9ACTN</name>
<proteinExistence type="predicted"/>
<gene>
    <name evidence="2" type="ORF">B4N89_36525</name>
</gene>
<dbReference type="Pfam" id="PF00903">
    <property type="entry name" value="Glyoxalase"/>
    <property type="match status" value="1"/>
</dbReference>
<dbReference type="SUPFAM" id="SSF54593">
    <property type="entry name" value="Glyoxalase/Bleomycin resistance protein/Dihydroxybiphenyl dioxygenase"/>
    <property type="match status" value="1"/>
</dbReference>
<dbReference type="STRING" id="159449.B4N89_36525"/>
<dbReference type="OrthoDB" id="3628684at2"/>
<evidence type="ECO:0000259" key="1">
    <source>
        <dbReference type="PROSITE" id="PS51819"/>
    </source>
</evidence>
<accession>A0A1T3NM97</accession>
<comment type="caution">
    <text evidence="2">The sequence shown here is derived from an EMBL/GenBank/DDBJ whole genome shotgun (WGS) entry which is preliminary data.</text>
</comment>
<dbReference type="eggNOG" id="COG0346">
    <property type="taxonomic scope" value="Bacteria"/>
</dbReference>
<keyword evidence="2" id="KW-0223">Dioxygenase</keyword>
<evidence type="ECO:0000313" key="3">
    <source>
        <dbReference type="Proteomes" id="UP000190037"/>
    </source>
</evidence>
<sequence>MPDLESVPVLHHIAVQTDNLDNSISWYEDFFGGRLTWATDVFSDLTVSRLPGVVRMAELAVGAAHFHLFERGTPAERRAAPDAPRFQHVCLAVETPAELRTWRSRWLELSGSHRYAFVDPEQPTEIVTDAQGTQSFYCLDVNGLEFEFTCIGGAVGENA</sequence>
<dbReference type="InterPro" id="IPR037523">
    <property type="entry name" value="VOC_core"/>
</dbReference>
<feature type="domain" description="VOC" evidence="1">
    <location>
        <begin position="9"/>
        <end position="151"/>
    </location>
</feature>